<gene>
    <name evidence="1" type="ORF">OR16_04727</name>
</gene>
<sequence>MLAILNGHEEVFPRTRCVSDGRWCIFFRDGTAVWECNASYAAAHFIIEPTDQ</sequence>
<dbReference type="Proteomes" id="UP000005808">
    <property type="component" value="Unassembled WGS sequence"/>
</dbReference>
<name>H1S037_9BURK</name>
<evidence type="ECO:0000313" key="2">
    <source>
        <dbReference type="Proteomes" id="UP000005808"/>
    </source>
</evidence>
<reference evidence="1 2" key="1">
    <citation type="journal article" date="2012" name="J. Bacteriol.">
        <title>De Novo Genome Project of Cupriavidus basilensis OR16.</title>
        <authorList>
            <person name="Cserhati M."/>
            <person name="Kriszt B."/>
            <person name="Szoboszlay S."/>
            <person name="Toth A."/>
            <person name="Szabo I."/>
            <person name="Tancsics A."/>
            <person name="Nagy I."/>
            <person name="Horvath B."/>
            <person name="Nagy I."/>
            <person name="Kukolya J."/>
        </authorList>
    </citation>
    <scope>NUCLEOTIDE SEQUENCE [LARGE SCALE GENOMIC DNA]</scope>
    <source>
        <strain evidence="1 2">OR16</strain>
    </source>
</reference>
<comment type="caution">
    <text evidence="1">The sequence shown here is derived from an EMBL/GenBank/DDBJ whole genome shotgun (WGS) entry which is preliminary data.</text>
</comment>
<dbReference type="PATRIC" id="fig|1127483.3.peg.939"/>
<dbReference type="RefSeq" id="WP_006156750.1">
    <property type="nucleotide sequence ID" value="NZ_AHJE01000012.1"/>
</dbReference>
<protein>
    <submittedName>
        <fullName evidence="1">Uncharacterized protein</fullName>
    </submittedName>
</protein>
<accession>H1S037</accession>
<evidence type="ECO:0000313" key="1">
    <source>
        <dbReference type="EMBL" id="EHP44253.1"/>
    </source>
</evidence>
<dbReference type="EMBL" id="AHJE01000012">
    <property type="protein sequence ID" value="EHP44253.1"/>
    <property type="molecule type" value="Genomic_DNA"/>
</dbReference>
<proteinExistence type="predicted"/>
<dbReference type="AlphaFoldDB" id="H1S037"/>
<organism evidence="1 2">
    <name type="scientific">Cupriavidus basilensis OR16</name>
    <dbReference type="NCBI Taxonomy" id="1127483"/>
    <lineage>
        <taxon>Bacteria</taxon>
        <taxon>Pseudomonadati</taxon>
        <taxon>Pseudomonadota</taxon>
        <taxon>Betaproteobacteria</taxon>
        <taxon>Burkholderiales</taxon>
        <taxon>Burkholderiaceae</taxon>
        <taxon>Cupriavidus</taxon>
    </lineage>
</organism>